<evidence type="ECO:0000256" key="2">
    <source>
        <dbReference type="ARBA" id="ARBA00022525"/>
    </source>
</evidence>
<evidence type="ECO:0000256" key="8">
    <source>
        <dbReference type="SAM" id="SignalP"/>
    </source>
</evidence>
<dbReference type="Pfam" id="PF21947">
    <property type="entry name" value="Toxin_cobra-type"/>
    <property type="match status" value="1"/>
</dbReference>
<dbReference type="InterPro" id="IPR003571">
    <property type="entry name" value="Snake_3FTx"/>
</dbReference>
<keyword evidence="2" id="KW-0964">Secreted</keyword>
<dbReference type="PROSITE" id="PS00272">
    <property type="entry name" value="SNAKE_TOXIN"/>
    <property type="match status" value="1"/>
</dbReference>
<dbReference type="InterPro" id="IPR054131">
    <property type="entry name" value="Toxin_cobra-type"/>
</dbReference>
<evidence type="ECO:0000256" key="6">
    <source>
        <dbReference type="ARBA" id="ARBA00023157"/>
    </source>
</evidence>
<dbReference type="GO" id="GO:0005576">
    <property type="term" value="C:extracellular region"/>
    <property type="evidence" value="ECO:0007669"/>
    <property type="project" value="UniProtKB-SubCell"/>
</dbReference>
<protein>
    <submittedName>
        <fullName evidence="9">3FTx-Aca-57</fullName>
    </submittedName>
</protein>
<evidence type="ECO:0000256" key="3">
    <source>
        <dbReference type="ARBA" id="ARBA00022656"/>
    </source>
</evidence>
<dbReference type="InterPro" id="IPR018354">
    <property type="entry name" value="Snake_toxin_con_site"/>
</dbReference>
<evidence type="ECO:0000256" key="7">
    <source>
        <dbReference type="ARBA" id="ARBA00023327"/>
    </source>
</evidence>
<dbReference type="CDD" id="cd00206">
    <property type="entry name" value="TFP_snake_toxin"/>
    <property type="match status" value="1"/>
</dbReference>
<dbReference type="SUPFAM" id="SSF57302">
    <property type="entry name" value="Snake toxin-like"/>
    <property type="match status" value="1"/>
</dbReference>
<comment type="subcellular location">
    <subcellularLocation>
        <location evidence="1">Secreted</location>
    </subcellularLocation>
</comment>
<keyword evidence="7" id="KW-0629">Postsynaptic neurotoxin</keyword>
<sequence length="100" mass="10966">MKTLLLTLVVVTILCLDVGESVICYLGYNNPQTCPPGENVCFTKTWCDARCSQLGKRVEMGCAATCPKVKPGVDIKCCSTDKCNPFPKTTPPWERPRGKP</sequence>
<keyword evidence="5" id="KW-0008">Acetylcholine receptor inhibiting toxin</keyword>
<dbReference type="InterPro" id="IPR045860">
    <property type="entry name" value="Snake_toxin-like_sf"/>
</dbReference>
<dbReference type="AlphaFoldDB" id="R4G2D8"/>
<dbReference type="GO" id="GO:0030550">
    <property type="term" value="F:acetylcholine receptor inhibitor activity"/>
    <property type="evidence" value="ECO:0007669"/>
    <property type="project" value="UniProtKB-KW"/>
</dbReference>
<reference evidence="9" key="1">
    <citation type="journal article" date="2013" name="Toxins">
        <title>Venom down under: dynamic evolution of Australian elapid snake toxins.</title>
        <authorList>
            <person name="Jackson T.N."/>
            <person name="Sunagar K."/>
            <person name="Undheim E.A."/>
            <person name="Koludarov I."/>
            <person name="Chan A.H."/>
            <person name="Sanders K."/>
            <person name="Ali S.A."/>
            <person name="Hendrikx I."/>
            <person name="Dunstan N."/>
            <person name="Fry B.G."/>
        </authorList>
    </citation>
    <scope>NUCLEOTIDE SEQUENCE</scope>
    <source>
        <tissue evidence="9">Maxillary venom gland</tissue>
    </source>
</reference>
<dbReference type="Gene3D" id="2.10.60.10">
    <property type="entry name" value="CD59"/>
    <property type="match status" value="1"/>
</dbReference>
<keyword evidence="6" id="KW-1015">Disulfide bond</keyword>
<evidence type="ECO:0000256" key="1">
    <source>
        <dbReference type="ARBA" id="ARBA00004613"/>
    </source>
</evidence>
<keyword evidence="4" id="KW-0528">Neurotoxin</keyword>
<feature type="signal peptide" evidence="8">
    <location>
        <begin position="1"/>
        <end position="21"/>
    </location>
</feature>
<organism evidence="9">
    <name type="scientific">Acanthophis wellsi</name>
    <dbReference type="NCBI Taxonomy" id="239747"/>
    <lineage>
        <taxon>Eukaryota</taxon>
        <taxon>Metazoa</taxon>
        <taxon>Chordata</taxon>
        <taxon>Craniata</taxon>
        <taxon>Vertebrata</taxon>
        <taxon>Euteleostomi</taxon>
        <taxon>Lepidosauria</taxon>
        <taxon>Squamata</taxon>
        <taxon>Bifurcata</taxon>
        <taxon>Unidentata</taxon>
        <taxon>Episquamata</taxon>
        <taxon>Toxicofera</taxon>
        <taxon>Serpentes</taxon>
        <taxon>Colubroidea</taxon>
        <taxon>Elapidae</taxon>
        <taxon>Hydrophiinae</taxon>
        <taxon>Acanthophis</taxon>
    </lineage>
</organism>
<name>R4G2D8_9SAUR</name>
<keyword evidence="3" id="KW-0800">Toxin</keyword>
<feature type="chain" id="PRO_5004365224" evidence="8">
    <location>
        <begin position="22"/>
        <end position="100"/>
    </location>
</feature>
<proteinExistence type="evidence at transcript level"/>
<evidence type="ECO:0000256" key="5">
    <source>
        <dbReference type="ARBA" id="ARBA00022945"/>
    </source>
</evidence>
<keyword evidence="8" id="KW-0732">Signal</keyword>
<evidence type="ECO:0000313" key="9">
    <source>
        <dbReference type="EMBL" id="JAA74649.1"/>
    </source>
</evidence>
<evidence type="ECO:0000256" key="4">
    <source>
        <dbReference type="ARBA" id="ARBA00022699"/>
    </source>
</evidence>
<dbReference type="GO" id="GO:0090729">
    <property type="term" value="F:toxin activity"/>
    <property type="evidence" value="ECO:0007669"/>
    <property type="project" value="UniProtKB-KW"/>
</dbReference>
<accession>R4G2D8</accession>
<dbReference type="EMBL" id="GAGZ01000007">
    <property type="protein sequence ID" value="JAA74649.1"/>
    <property type="molecule type" value="mRNA"/>
</dbReference>